<dbReference type="EMBL" id="KV918800">
    <property type="protein sequence ID" value="OSX78991.1"/>
    <property type="molecule type" value="Genomic_DNA"/>
</dbReference>
<proteinExistence type="predicted"/>
<accession>A0A1X6PDN4</accession>
<dbReference type="Proteomes" id="UP000218209">
    <property type="component" value="Unassembled WGS sequence"/>
</dbReference>
<feature type="compositionally biased region" description="Low complexity" evidence="1">
    <location>
        <begin position="195"/>
        <end position="209"/>
    </location>
</feature>
<feature type="compositionally biased region" description="Pro residues" evidence="1">
    <location>
        <begin position="230"/>
        <end position="242"/>
    </location>
</feature>
<evidence type="ECO:0000313" key="3">
    <source>
        <dbReference type="Proteomes" id="UP000218209"/>
    </source>
</evidence>
<feature type="region of interest" description="Disordered" evidence="1">
    <location>
        <begin position="152"/>
        <end position="242"/>
    </location>
</feature>
<evidence type="ECO:0000313" key="2">
    <source>
        <dbReference type="EMBL" id="OSX78991.1"/>
    </source>
</evidence>
<evidence type="ECO:0000256" key="1">
    <source>
        <dbReference type="SAM" id="MobiDB-lite"/>
    </source>
</evidence>
<name>A0A1X6PDN4_PORUM</name>
<organism evidence="2 3">
    <name type="scientific">Porphyra umbilicalis</name>
    <name type="common">Purple laver</name>
    <name type="synonym">Red alga</name>
    <dbReference type="NCBI Taxonomy" id="2786"/>
    <lineage>
        <taxon>Eukaryota</taxon>
        <taxon>Rhodophyta</taxon>
        <taxon>Bangiophyceae</taxon>
        <taxon>Bangiales</taxon>
        <taxon>Bangiaceae</taxon>
        <taxon>Porphyra</taxon>
    </lineage>
</organism>
<reference evidence="2 3" key="1">
    <citation type="submission" date="2017-03" db="EMBL/GenBank/DDBJ databases">
        <title>WGS assembly of Porphyra umbilicalis.</title>
        <authorList>
            <person name="Brawley S.H."/>
            <person name="Blouin N.A."/>
            <person name="Ficko-Blean E."/>
            <person name="Wheeler G.L."/>
            <person name="Lohr M."/>
            <person name="Goodson H.V."/>
            <person name="Jenkins J.W."/>
            <person name="Blaby-Haas C.E."/>
            <person name="Helliwell K.E."/>
            <person name="Chan C."/>
            <person name="Marriage T."/>
            <person name="Bhattacharya D."/>
            <person name="Klein A.S."/>
            <person name="Badis Y."/>
            <person name="Brodie J."/>
            <person name="Cao Y."/>
            <person name="Collen J."/>
            <person name="Dittami S.M."/>
            <person name="Gachon C.M."/>
            <person name="Green B.R."/>
            <person name="Karpowicz S."/>
            <person name="Kim J.W."/>
            <person name="Kudahl U."/>
            <person name="Lin S."/>
            <person name="Michel G."/>
            <person name="Mittag M."/>
            <person name="Olson B.J."/>
            <person name="Pangilinan J."/>
            <person name="Peng Y."/>
            <person name="Qiu H."/>
            <person name="Shu S."/>
            <person name="Singer J.T."/>
            <person name="Smith A.G."/>
            <person name="Sprecher B.N."/>
            <person name="Wagner V."/>
            <person name="Wang W."/>
            <person name="Wang Z.-Y."/>
            <person name="Yan J."/>
            <person name="Yarish C."/>
            <person name="Zoeuner-Riek S."/>
            <person name="Zhuang Y."/>
            <person name="Zou Y."/>
            <person name="Lindquist E.A."/>
            <person name="Grimwood J."/>
            <person name="Barry K."/>
            <person name="Rokhsar D.S."/>
            <person name="Schmutz J."/>
            <person name="Stiller J.W."/>
            <person name="Grossman A.R."/>
            <person name="Prochnik S.E."/>
        </authorList>
    </citation>
    <scope>NUCLEOTIDE SEQUENCE [LARGE SCALE GENOMIC DNA]</scope>
    <source>
        <strain evidence="2">4086291</strain>
    </source>
</reference>
<dbReference type="AlphaFoldDB" id="A0A1X6PDN4"/>
<gene>
    <name evidence="2" type="ORF">BU14_0093s0034</name>
</gene>
<sequence>MATFKALVRGTLRGRGGSTVGYKYSTVWRERKGDRLDFWRVVQIDTLNQLPGTPQRAEVGVEVPLNNDANALKEAPGSVAGPSGGEAFEWRVNVGGAPAAAAAAEGEPDVLVFGRILDGWDVVEAAEGVAVNQKTMRDGFKKFGRAIEDSKAKAGTSMGGGGRLAHLCAPSSTRRPECPRWSSPPTGRPPRRRSQPPTTRPCQRWSSPPTGRPPRRKSRPPTTHPCPRWSSPPTPSPCVPAR</sequence>
<protein>
    <submittedName>
        <fullName evidence="2">Uncharacterized protein</fullName>
    </submittedName>
</protein>
<keyword evidence="3" id="KW-1185">Reference proteome</keyword>